<gene>
    <name evidence="1" type="primary">pseF</name>
    <name evidence="1" type="ORF">V1I91_03875</name>
</gene>
<accession>A0ABU7IQF6</accession>
<dbReference type="InterPro" id="IPR020039">
    <property type="entry name" value="PseF"/>
</dbReference>
<keyword evidence="2" id="KW-1185">Reference proteome</keyword>
<reference evidence="1 2" key="1">
    <citation type="submission" date="2024-01" db="EMBL/GenBank/DDBJ databases">
        <title>Maribacter spp. originated from different algae showed divergent polysaccharides utilization ability.</title>
        <authorList>
            <person name="Wang H."/>
            <person name="Wu Y."/>
        </authorList>
    </citation>
    <scope>NUCLEOTIDE SEQUENCE [LARGE SCALE GENOMIC DNA]</scope>
    <source>
        <strain evidence="1 2">PR1</strain>
    </source>
</reference>
<name>A0ABU7IQF6_9FLAO</name>
<dbReference type="Pfam" id="PF02348">
    <property type="entry name" value="CTP_transf_3"/>
    <property type="match status" value="1"/>
</dbReference>
<dbReference type="RefSeq" id="WP_272650021.1">
    <property type="nucleotide sequence ID" value="NZ_JAZDDG010000002.1"/>
</dbReference>
<evidence type="ECO:0000313" key="1">
    <source>
        <dbReference type="EMBL" id="MEE1975192.1"/>
    </source>
</evidence>
<dbReference type="Gene3D" id="3.90.550.10">
    <property type="entry name" value="Spore Coat Polysaccharide Biosynthesis Protein SpsA, Chain A"/>
    <property type="match status" value="1"/>
</dbReference>
<sequence>MANLAIIPARGGSKRIPRKNIREFLGKPIIAYSIEAAINSKLFDEIMVSTDDMEIAKIAEKYGAKVPFIRSSKNSNDFSTTFDVLEEVLLKYLEQRKSFENVCCIYPCAPLTNEEKLKGAFLKLEETGADSVIPIVSFSFPIQRAFKISQGKLNYFHPEHERTRSQSMEKAYHDAGQFYWFKSNRILKLKSLVTKETSYVELSELEVQDIDNESDWKMAELKYRIAKK</sequence>
<organism evidence="1 2">
    <name type="scientific">Maribacter cobaltidurans</name>
    <dbReference type="NCBI Taxonomy" id="1178778"/>
    <lineage>
        <taxon>Bacteria</taxon>
        <taxon>Pseudomonadati</taxon>
        <taxon>Bacteroidota</taxon>
        <taxon>Flavobacteriia</taxon>
        <taxon>Flavobacteriales</taxon>
        <taxon>Flavobacteriaceae</taxon>
        <taxon>Maribacter</taxon>
    </lineage>
</organism>
<keyword evidence="1" id="KW-0548">Nucleotidyltransferase</keyword>
<protein>
    <submittedName>
        <fullName evidence="1">Pseudaminic acid cytidylyltransferase</fullName>
        <ecNumber evidence="1">2.7.7.81</ecNumber>
    </submittedName>
</protein>
<dbReference type="InterPro" id="IPR050793">
    <property type="entry name" value="CMP-NeuNAc_synthase"/>
</dbReference>
<dbReference type="Proteomes" id="UP001356308">
    <property type="component" value="Unassembled WGS sequence"/>
</dbReference>
<dbReference type="InterPro" id="IPR029044">
    <property type="entry name" value="Nucleotide-diphossugar_trans"/>
</dbReference>
<comment type="caution">
    <text evidence="1">The sequence shown here is derived from an EMBL/GenBank/DDBJ whole genome shotgun (WGS) entry which is preliminary data.</text>
</comment>
<dbReference type="PANTHER" id="PTHR21485">
    <property type="entry name" value="HAD SUPERFAMILY MEMBERS CMAS AND KDSC"/>
    <property type="match status" value="1"/>
</dbReference>
<proteinExistence type="predicted"/>
<dbReference type="InterPro" id="IPR003329">
    <property type="entry name" value="Cytidylyl_trans"/>
</dbReference>
<evidence type="ECO:0000313" key="2">
    <source>
        <dbReference type="Proteomes" id="UP001356308"/>
    </source>
</evidence>
<dbReference type="PANTHER" id="PTHR21485:SF6">
    <property type="entry name" value="N-ACYLNEURAMINATE CYTIDYLYLTRANSFERASE-RELATED"/>
    <property type="match status" value="1"/>
</dbReference>
<dbReference type="EMBL" id="JAZDDG010000002">
    <property type="protein sequence ID" value="MEE1975192.1"/>
    <property type="molecule type" value="Genomic_DNA"/>
</dbReference>
<dbReference type="GO" id="GO:0016779">
    <property type="term" value="F:nucleotidyltransferase activity"/>
    <property type="evidence" value="ECO:0007669"/>
    <property type="project" value="UniProtKB-KW"/>
</dbReference>
<dbReference type="SUPFAM" id="SSF53448">
    <property type="entry name" value="Nucleotide-diphospho-sugar transferases"/>
    <property type="match status" value="1"/>
</dbReference>
<dbReference type="CDD" id="cd02513">
    <property type="entry name" value="CMP-NeuAc_Synthase"/>
    <property type="match status" value="1"/>
</dbReference>
<keyword evidence="1" id="KW-0808">Transferase</keyword>
<dbReference type="NCBIfam" id="TIGR03584">
    <property type="entry name" value="PseF"/>
    <property type="match status" value="1"/>
</dbReference>
<dbReference type="EC" id="2.7.7.81" evidence="1"/>